<dbReference type="EMBL" id="JACIEJ010000005">
    <property type="protein sequence ID" value="MBB3986180.1"/>
    <property type="molecule type" value="Genomic_DNA"/>
</dbReference>
<dbReference type="AlphaFoldDB" id="A0A7W6GSN2"/>
<evidence type="ECO:0000313" key="1">
    <source>
        <dbReference type="EMBL" id="MBB3986180.1"/>
    </source>
</evidence>
<organism evidence="1 2">
    <name type="scientific">Sagittula marina</name>
    <dbReference type="NCBI Taxonomy" id="943940"/>
    <lineage>
        <taxon>Bacteria</taxon>
        <taxon>Pseudomonadati</taxon>
        <taxon>Pseudomonadota</taxon>
        <taxon>Alphaproteobacteria</taxon>
        <taxon>Rhodobacterales</taxon>
        <taxon>Roseobacteraceae</taxon>
        <taxon>Sagittula</taxon>
    </lineage>
</organism>
<name>A0A7W6GSN2_9RHOB</name>
<comment type="caution">
    <text evidence="1">The sequence shown here is derived from an EMBL/GenBank/DDBJ whole genome shotgun (WGS) entry which is preliminary data.</text>
</comment>
<protein>
    <submittedName>
        <fullName evidence="1">Uncharacterized protein</fullName>
    </submittedName>
</protein>
<dbReference type="Proteomes" id="UP000541426">
    <property type="component" value="Unassembled WGS sequence"/>
</dbReference>
<dbReference type="RefSeq" id="WP_183966342.1">
    <property type="nucleotide sequence ID" value="NZ_BAABBZ010000007.1"/>
</dbReference>
<evidence type="ECO:0000313" key="2">
    <source>
        <dbReference type="Proteomes" id="UP000541426"/>
    </source>
</evidence>
<reference evidence="1 2" key="1">
    <citation type="submission" date="2020-08" db="EMBL/GenBank/DDBJ databases">
        <title>Genomic Encyclopedia of Type Strains, Phase IV (KMG-IV): sequencing the most valuable type-strain genomes for metagenomic binning, comparative biology and taxonomic classification.</title>
        <authorList>
            <person name="Goeker M."/>
        </authorList>
    </citation>
    <scope>NUCLEOTIDE SEQUENCE [LARGE SCALE GENOMIC DNA]</scope>
    <source>
        <strain evidence="1 2">DSM 102235</strain>
    </source>
</reference>
<accession>A0A7W6GSN2</accession>
<gene>
    <name evidence="1" type="ORF">GGQ68_002518</name>
</gene>
<proteinExistence type="predicted"/>
<sequence length="171" mass="18872">MSRISLTARDQLDAQSSAEVEVLLLYLNHPSFDGPVRVSTDPTVALSYEPLMYGTRSTWIDGTPEEYLFVAAGIERPSDQEDEPASSRIVLDNFDAASVTALRQFSDFATAHLAIVLASTPDLIEYEWRDLQLMGISYGNGALSLSLSRDPIENDNVPMDSMTPQRFPALN</sequence>
<keyword evidence="2" id="KW-1185">Reference proteome</keyword>